<accession>A0A9E7FPN0</accession>
<name>A0A9E7FPN0_9LILI</name>
<evidence type="ECO:0000313" key="4">
    <source>
        <dbReference type="Proteomes" id="UP001055439"/>
    </source>
</evidence>
<dbReference type="PANTHER" id="PTHR43180:SF30">
    <property type="entry name" value="MOMILACTONE A SYNTHASE"/>
    <property type="match status" value="1"/>
</dbReference>
<keyword evidence="2" id="KW-0560">Oxidoreductase</keyword>
<proteinExistence type="inferred from homology"/>
<dbReference type="Proteomes" id="UP001055439">
    <property type="component" value="Chromosome 4"/>
</dbReference>
<dbReference type="AlphaFoldDB" id="A0A9E7FPN0"/>
<evidence type="ECO:0000256" key="1">
    <source>
        <dbReference type="ARBA" id="ARBA00006484"/>
    </source>
</evidence>
<dbReference type="GO" id="GO:0016491">
    <property type="term" value="F:oxidoreductase activity"/>
    <property type="evidence" value="ECO:0007669"/>
    <property type="project" value="UniProtKB-KW"/>
</dbReference>
<organism evidence="3 4">
    <name type="scientific">Musa troglodytarum</name>
    <name type="common">fe'i banana</name>
    <dbReference type="NCBI Taxonomy" id="320322"/>
    <lineage>
        <taxon>Eukaryota</taxon>
        <taxon>Viridiplantae</taxon>
        <taxon>Streptophyta</taxon>
        <taxon>Embryophyta</taxon>
        <taxon>Tracheophyta</taxon>
        <taxon>Spermatophyta</taxon>
        <taxon>Magnoliopsida</taxon>
        <taxon>Liliopsida</taxon>
        <taxon>Zingiberales</taxon>
        <taxon>Musaceae</taxon>
        <taxon>Musa</taxon>
    </lineage>
</organism>
<reference evidence="3" key="1">
    <citation type="submission" date="2022-05" db="EMBL/GenBank/DDBJ databases">
        <title>The Musa troglodytarum L. genome provides insights into the mechanism of non-climacteric behaviour and enrichment of carotenoids.</title>
        <authorList>
            <person name="Wang J."/>
        </authorList>
    </citation>
    <scope>NUCLEOTIDE SEQUENCE</scope>
    <source>
        <tissue evidence="3">Leaf</tissue>
    </source>
</reference>
<evidence type="ECO:0000256" key="2">
    <source>
        <dbReference type="ARBA" id="ARBA00023002"/>
    </source>
</evidence>
<dbReference type="EMBL" id="CP097506">
    <property type="protein sequence ID" value="URD99785.1"/>
    <property type="molecule type" value="Genomic_DNA"/>
</dbReference>
<dbReference type="InterPro" id="IPR036291">
    <property type="entry name" value="NAD(P)-bd_dom_sf"/>
</dbReference>
<evidence type="ECO:0000313" key="3">
    <source>
        <dbReference type="EMBL" id="URD99785.1"/>
    </source>
</evidence>
<dbReference type="Gene3D" id="3.40.50.720">
    <property type="entry name" value="NAD(P)-binding Rossmann-like Domain"/>
    <property type="match status" value="1"/>
</dbReference>
<comment type="similarity">
    <text evidence="1">Belongs to the short-chain dehydrogenases/reductases (SDR) family.</text>
</comment>
<dbReference type="PRINTS" id="PR00081">
    <property type="entry name" value="GDHRDH"/>
</dbReference>
<dbReference type="SUPFAM" id="SSF51735">
    <property type="entry name" value="NAD(P)-binding Rossmann-fold domains"/>
    <property type="match status" value="1"/>
</dbReference>
<dbReference type="PRINTS" id="PR00080">
    <property type="entry name" value="SDRFAMILY"/>
</dbReference>
<protein>
    <submittedName>
        <fullName evidence="3">KR domain</fullName>
    </submittedName>
</protein>
<sequence length="217" mass="22750">MGARVVDVDIQDDTGHSLCVALGPAVASYVHYDVTNESDVKLVVDTAISFHEKLDIMFNNAGVVDDSSSGFLDGEKSAFEKVVAINVLGAYLGTKHAAHVMALARAGSIVTTASTATVMGGLASPAYTCSKHAEVGLMRCAAAELGPFRVRANCVSPHAVARKALGITDEEELERIVEATANLKGTRLKAQDLAEAVLYLGSDESRNQRSAGSLCLV</sequence>
<dbReference type="Pfam" id="PF13561">
    <property type="entry name" value="adh_short_C2"/>
    <property type="match status" value="1"/>
</dbReference>
<dbReference type="PANTHER" id="PTHR43180">
    <property type="entry name" value="3-OXOACYL-(ACYL-CARRIER-PROTEIN) REDUCTASE (AFU_ORTHOLOGUE AFUA_6G11210)"/>
    <property type="match status" value="1"/>
</dbReference>
<dbReference type="OrthoDB" id="1933718at2759"/>
<keyword evidence="4" id="KW-1185">Reference proteome</keyword>
<gene>
    <name evidence="3" type="ORF">MUK42_36277</name>
</gene>
<dbReference type="InterPro" id="IPR002347">
    <property type="entry name" value="SDR_fam"/>
</dbReference>